<dbReference type="EMBL" id="CAEZYF010000001">
    <property type="protein sequence ID" value="CAB4703350.1"/>
    <property type="molecule type" value="Genomic_DNA"/>
</dbReference>
<keyword evidence="1" id="KW-1133">Transmembrane helix</keyword>
<dbReference type="AlphaFoldDB" id="A0A6J6AAL7"/>
<dbReference type="InterPro" id="IPR003675">
    <property type="entry name" value="Rce1/LyrA-like_dom"/>
</dbReference>
<dbReference type="InterPro" id="IPR052710">
    <property type="entry name" value="CAAX_protease"/>
</dbReference>
<keyword evidence="1" id="KW-0472">Membrane</keyword>
<evidence type="ECO:0000313" key="3">
    <source>
        <dbReference type="EMBL" id="CAB4364177.1"/>
    </source>
</evidence>
<dbReference type="Pfam" id="PF02517">
    <property type="entry name" value="Rce1-like"/>
    <property type="match status" value="1"/>
</dbReference>
<dbReference type="PANTHER" id="PTHR36435:SF1">
    <property type="entry name" value="CAAX AMINO TERMINAL PROTEASE FAMILY PROTEIN"/>
    <property type="match status" value="1"/>
</dbReference>
<evidence type="ECO:0000256" key="1">
    <source>
        <dbReference type="SAM" id="Phobius"/>
    </source>
</evidence>
<evidence type="ECO:0000313" key="5">
    <source>
        <dbReference type="EMBL" id="CAB4833703.1"/>
    </source>
</evidence>
<dbReference type="GO" id="GO:0080120">
    <property type="term" value="P:CAAX-box protein maturation"/>
    <property type="evidence" value="ECO:0007669"/>
    <property type="project" value="UniProtKB-ARBA"/>
</dbReference>
<evidence type="ECO:0000313" key="4">
    <source>
        <dbReference type="EMBL" id="CAB4703350.1"/>
    </source>
</evidence>
<gene>
    <name evidence="4" type="ORF">UFOPK2656_00195</name>
    <name evidence="5" type="ORF">UFOPK3099_02394</name>
    <name evidence="6" type="ORF">UFOPK3651_01724</name>
    <name evidence="7" type="ORF">UFOPK3931_01154</name>
    <name evidence="3" type="ORF">UFOPK4189_01943</name>
</gene>
<dbReference type="EMBL" id="CAFBOL010000023">
    <property type="protein sequence ID" value="CAB4986164.1"/>
    <property type="molecule type" value="Genomic_DNA"/>
</dbReference>
<feature type="transmembrane region" description="Helical" evidence="1">
    <location>
        <begin position="98"/>
        <end position="119"/>
    </location>
</feature>
<evidence type="ECO:0000313" key="6">
    <source>
        <dbReference type="EMBL" id="CAB4934810.1"/>
    </source>
</evidence>
<dbReference type="PANTHER" id="PTHR36435">
    <property type="entry name" value="SLR1288 PROTEIN"/>
    <property type="match status" value="1"/>
</dbReference>
<proteinExistence type="predicted"/>
<name>A0A6J6AAL7_9ZZZZ</name>
<reference evidence="3" key="1">
    <citation type="submission" date="2020-05" db="EMBL/GenBank/DDBJ databases">
        <authorList>
            <person name="Chiriac C."/>
            <person name="Salcher M."/>
            <person name="Ghai R."/>
            <person name="Kavagutti S V."/>
        </authorList>
    </citation>
    <scope>NUCLEOTIDE SEQUENCE</scope>
</reference>
<dbReference type="GO" id="GO:0004175">
    <property type="term" value="F:endopeptidase activity"/>
    <property type="evidence" value="ECO:0007669"/>
    <property type="project" value="UniProtKB-ARBA"/>
</dbReference>
<feature type="transmembrane region" description="Helical" evidence="1">
    <location>
        <begin position="222"/>
        <end position="241"/>
    </location>
</feature>
<protein>
    <submittedName>
        <fullName evidence="3">Unannotated protein</fullName>
    </submittedName>
</protein>
<feature type="domain" description="CAAX prenyl protease 2/Lysostaphin resistance protein A-like" evidence="2">
    <location>
        <begin position="148"/>
        <end position="234"/>
    </location>
</feature>
<dbReference type="EMBL" id="CAESGF010000011">
    <property type="protein sequence ID" value="CAB4364177.1"/>
    <property type="molecule type" value="Genomic_DNA"/>
</dbReference>
<evidence type="ECO:0000313" key="7">
    <source>
        <dbReference type="EMBL" id="CAB4986164.1"/>
    </source>
</evidence>
<keyword evidence="1" id="KW-0812">Transmembrane</keyword>
<sequence length="243" mass="25849">MPSPRSSVAPTLGVPVGISIRDASLTWLGGWFLGSTLSSIVLSGSGAHDIAEAGPWWLAAAQLAAWVPLVGAILFLARRSASGSLVRDFGYTLRPLDLLGVPLGVLTQLGFVKLVYLPLQHLWPHTFSMSKIEQPARDLWNNAHGSGMLILILIVVVGAPLVEELTYRGLLQGAFTRRTGAVTGVSFVALWFAAIHFQAVNIPGLFVVGLVLGVCAQRTGRLGMSVLTHMAFNATGLILVAHR</sequence>
<feature type="transmembrane region" description="Helical" evidence="1">
    <location>
        <begin position="56"/>
        <end position="77"/>
    </location>
</feature>
<feature type="transmembrane region" description="Helical" evidence="1">
    <location>
        <begin position="182"/>
        <end position="202"/>
    </location>
</feature>
<feature type="transmembrane region" description="Helical" evidence="1">
    <location>
        <begin position="139"/>
        <end position="162"/>
    </location>
</feature>
<dbReference type="EMBL" id="CAFBMT010000008">
    <property type="protein sequence ID" value="CAB4934810.1"/>
    <property type="molecule type" value="Genomic_DNA"/>
</dbReference>
<dbReference type="EMBL" id="CAFAAV010000233">
    <property type="protein sequence ID" value="CAB4833703.1"/>
    <property type="molecule type" value="Genomic_DNA"/>
</dbReference>
<organism evidence="3">
    <name type="scientific">freshwater metagenome</name>
    <dbReference type="NCBI Taxonomy" id="449393"/>
    <lineage>
        <taxon>unclassified sequences</taxon>
        <taxon>metagenomes</taxon>
        <taxon>ecological metagenomes</taxon>
    </lineage>
</organism>
<evidence type="ECO:0000259" key="2">
    <source>
        <dbReference type="Pfam" id="PF02517"/>
    </source>
</evidence>
<accession>A0A6J6AAL7</accession>